<dbReference type="HOGENOM" id="CLU_913471_0_0_1"/>
<dbReference type="PaxDb" id="2903-EOD13354"/>
<protein>
    <submittedName>
        <fullName evidence="2">Uncharacterized protein</fullName>
    </submittedName>
</protein>
<dbReference type="EnsemblProtists" id="EOD13354">
    <property type="protein sequence ID" value="EOD13354"/>
    <property type="gene ID" value="EMIHUDRAFT_246921"/>
</dbReference>
<dbReference type="GeneID" id="17259504"/>
<organism evidence="2 3">
    <name type="scientific">Emiliania huxleyi (strain CCMP1516)</name>
    <dbReference type="NCBI Taxonomy" id="280463"/>
    <lineage>
        <taxon>Eukaryota</taxon>
        <taxon>Haptista</taxon>
        <taxon>Haptophyta</taxon>
        <taxon>Prymnesiophyceae</taxon>
        <taxon>Isochrysidales</taxon>
        <taxon>Noelaerhabdaceae</taxon>
        <taxon>Emiliania</taxon>
    </lineage>
</organism>
<evidence type="ECO:0000256" key="1">
    <source>
        <dbReference type="SAM" id="MobiDB-lite"/>
    </source>
</evidence>
<keyword evidence="3" id="KW-1185">Reference proteome</keyword>
<evidence type="ECO:0000313" key="3">
    <source>
        <dbReference type="Proteomes" id="UP000013827"/>
    </source>
</evidence>
<reference evidence="2" key="2">
    <citation type="submission" date="2024-10" db="UniProtKB">
        <authorList>
            <consortium name="EnsemblProtists"/>
        </authorList>
    </citation>
    <scope>IDENTIFICATION</scope>
</reference>
<dbReference type="RefSeq" id="XP_005765783.1">
    <property type="nucleotide sequence ID" value="XM_005765726.1"/>
</dbReference>
<sequence>MCLSSGSSEGSGSGSDEQGGGSDSDSEDINVDEQGRPAIGGSIDLSTRVFDGALPSGADPGPLIADCEAVFTARATGAGEGLSSGATFWVAANAKPKTALERLALQIFAHHAAGAEYDPSRSGAEWWTVVIDDTDDADQGLLLHPHLATVTYLACPAAAAPTLVLERPSPLLATETAPPPCGAPWGAEPLGKKLAKRLAAPASTSLILREATLSRGAAVGPRGARMQLALPWPTEAVAAAAAADGFARVAFSDGAGAVLAPAPKAAARERAGGKRRSRDKGGESRAAAEPAARRARGRDAATARR</sequence>
<dbReference type="AlphaFoldDB" id="A0A0D3IQ19"/>
<evidence type="ECO:0000313" key="2">
    <source>
        <dbReference type="EnsemblProtists" id="EOD13354"/>
    </source>
</evidence>
<feature type="region of interest" description="Disordered" evidence="1">
    <location>
        <begin position="260"/>
        <end position="305"/>
    </location>
</feature>
<feature type="compositionally biased region" description="Gly residues" evidence="1">
    <location>
        <begin position="9"/>
        <end position="22"/>
    </location>
</feature>
<feature type="region of interest" description="Disordered" evidence="1">
    <location>
        <begin position="1"/>
        <end position="43"/>
    </location>
</feature>
<name>A0A0D3IQ19_EMIH1</name>
<dbReference type="KEGG" id="ehx:EMIHUDRAFT_246921"/>
<dbReference type="Proteomes" id="UP000013827">
    <property type="component" value="Unassembled WGS sequence"/>
</dbReference>
<reference evidence="3" key="1">
    <citation type="journal article" date="2013" name="Nature">
        <title>Pan genome of the phytoplankton Emiliania underpins its global distribution.</title>
        <authorList>
            <person name="Read B.A."/>
            <person name="Kegel J."/>
            <person name="Klute M.J."/>
            <person name="Kuo A."/>
            <person name="Lefebvre S.C."/>
            <person name="Maumus F."/>
            <person name="Mayer C."/>
            <person name="Miller J."/>
            <person name="Monier A."/>
            <person name="Salamov A."/>
            <person name="Young J."/>
            <person name="Aguilar M."/>
            <person name="Claverie J.M."/>
            <person name="Frickenhaus S."/>
            <person name="Gonzalez K."/>
            <person name="Herman E.K."/>
            <person name="Lin Y.C."/>
            <person name="Napier J."/>
            <person name="Ogata H."/>
            <person name="Sarno A.F."/>
            <person name="Shmutz J."/>
            <person name="Schroeder D."/>
            <person name="de Vargas C."/>
            <person name="Verret F."/>
            <person name="von Dassow P."/>
            <person name="Valentin K."/>
            <person name="Van de Peer Y."/>
            <person name="Wheeler G."/>
            <person name="Dacks J.B."/>
            <person name="Delwiche C.F."/>
            <person name="Dyhrman S.T."/>
            <person name="Glockner G."/>
            <person name="John U."/>
            <person name="Richards T."/>
            <person name="Worden A.Z."/>
            <person name="Zhang X."/>
            <person name="Grigoriev I.V."/>
            <person name="Allen A.E."/>
            <person name="Bidle K."/>
            <person name="Borodovsky M."/>
            <person name="Bowler C."/>
            <person name="Brownlee C."/>
            <person name="Cock J.M."/>
            <person name="Elias M."/>
            <person name="Gladyshev V.N."/>
            <person name="Groth M."/>
            <person name="Guda C."/>
            <person name="Hadaegh A."/>
            <person name="Iglesias-Rodriguez M.D."/>
            <person name="Jenkins J."/>
            <person name="Jones B.M."/>
            <person name="Lawson T."/>
            <person name="Leese F."/>
            <person name="Lindquist E."/>
            <person name="Lobanov A."/>
            <person name="Lomsadze A."/>
            <person name="Malik S.B."/>
            <person name="Marsh M.E."/>
            <person name="Mackinder L."/>
            <person name="Mock T."/>
            <person name="Mueller-Roeber B."/>
            <person name="Pagarete A."/>
            <person name="Parker M."/>
            <person name="Probert I."/>
            <person name="Quesneville H."/>
            <person name="Raines C."/>
            <person name="Rensing S.A."/>
            <person name="Riano-Pachon D.M."/>
            <person name="Richier S."/>
            <person name="Rokitta S."/>
            <person name="Shiraiwa Y."/>
            <person name="Soanes D.M."/>
            <person name="van der Giezen M."/>
            <person name="Wahlund T.M."/>
            <person name="Williams B."/>
            <person name="Wilson W."/>
            <person name="Wolfe G."/>
            <person name="Wurch L.L."/>
        </authorList>
    </citation>
    <scope>NUCLEOTIDE SEQUENCE</scope>
</reference>
<proteinExistence type="predicted"/>
<accession>A0A0D3IQ19</accession>